<dbReference type="SUPFAM" id="SSF53383">
    <property type="entry name" value="PLP-dependent transferases"/>
    <property type="match status" value="1"/>
</dbReference>
<evidence type="ECO:0000256" key="1">
    <source>
        <dbReference type="ARBA" id="ARBA00001933"/>
    </source>
</evidence>
<evidence type="ECO:0000313" key="7">
    <source>
        <dbReference type="EMBL" id="MDQ0151631.1"/>
    </source>
</evidence>
<keyword evidence="4 7" id="KW-0456">Lyase</keyword>
<dbReference type="InterPro" id="IPR051798">
    <property type="entry name" value="Class-II_PLP-Dep_Aminotrans"/>
</dbReference>
<evidence type="ECO:0000256" key="2">
    <source>
        <dbReference type="ARBA" id="ARBA00012224"/>
    </source>
</evidence>
<dbReference type="EMBL" id="JAUSTO010000002">
    <property type="protein sequence ID" value="MDQ0151631.1"/>
    <property type="molecule type" value="Genomic_DNA"/>
</dbReference>
<organism evidence="7 8">
    <name type="scientific">Moryella indoligenes</name>
    <dbReference type="NCBI Taxonomy" id="371674"/>
    <lineage>
        <taxon>Bacteria</taxon>
        <taxon>Bacillati</taxon>
        <taxon>Bacillota</taxon>
        <taxon>Clostridia</taxon>
        <taxon>Lachnospirales</taxon>
        <taxon>Lachnospiraceae</taxon>
        <taxon>Moryella</taxon>
    </lineage>
</organism>
<dbReference type="RefSeq" id="WP_307252333.1">
    <property type="nucleotide sequence ID" value="NZ_JAUSTO010000002.1"/>
</dbReference>
<dbReference type="Gene3D" id="3.90.1150.10">
    <property type="entry name" value="Aspartate Aminotransferase, domain 1"/>
    <property type="match status" value="1"/>
</dbReference>
<proteinExistence type="inferred from homology"/>
<feature type="domain" description="Aminotransferase class I/classII large" evidence="6">
    <location>
        <begin position="62"/>
        <end position="412"/>
    </location>
</feature>
<dbReference type="PANTHER" id="PTHR43525">
    <property type="entry name" value="PROTEIN MALY"/>
    <property type="match status" value="1"/>
</dbReference>
<evidence type="ECO:0000259" key="6">
    <source>
        <dbReference type="Pfam" id="PF00155"/>
    </source>
</evidence>
<protein>
    <recommendedName>
        <fullName evidence="2">cysteine-S-conjugate beta-lyase</fullName>
        <ecNumber evidence="2">4.4.1.13</ecNumber>
    </recommendedName>
</protein>
<dbReference type="CDD" id="cd00609">
    <property type="entry name" value="AAT_like"/>
    <property type="match status" value="1"/>
</dbReference>
<evidence type="ECO:0000256" key="3">
    <source>
        <dbReference type="ARBA" id="ARBA00022898"/>
    </source>
</evidence>
<keyword evidence="8" id="KW-1185">Reference proteome</keyword>
<evidence type="ECO:0000256" key="5">
    <source>
        <dbReference type="ARBA" id="ARBA00037974"/>
    </source>
</evidence>
<dbReference type="GO" id="GO:0030170">
    <property type="term" value="F:pyridoxal phosphate binding"/>
    <property type="evidence" value="ECO:0007669"/>
    <property type="project" value="InterPro"/>
</dbReference>
<dbReference type="AlphaFoldDB" id="A0AAE4AKU0"/>
<comment type="cofactor">
    <cofactor evidence="1">
        <name>pyridoxal 5'-phosphate</name>
        <dbReference type="ChEBI" id="CHEBI:597326"/>
    </cofactor>
</comment>
<evidence type="ECO:0000313" key="8">
    <source>
        <dbReference type="Proteomes" id="UP001241537"/>
    </source>
</evidence>
<dbReference type="InterPro" id="IPR015422">
    <property type="entry name" value="PyrdxlP-dep_Trfase_small"/>
</dbReference>
<name>A0AAE4AKU0_9FIRM</name>
<dbReference type="PANTHER" id="PTHR43525:SF1">
    <property type="entry name" value="PROTEIN MALY"/>
    <property type="match status" value="1"/>
</dbReference>
<dbReference type="GO" id="GO:0047804">
    <property type="term" value="F:cysteine-S-conjugate beta-lyase activity"/>
    <property type="evidence" value="ECO:0007669"/>
    <property type="project" value="UniProtKB-EC"/>
</dbReference>
<accession>A0AAE4AKU0</accession>
<keyword evidence="3" id="KW-0663">Pyridoxal phosphate</keyword>
<dbReference type="InterPro" id="IPR004839">
    <property type="entry name" value="Aminotransferase_I/II_large"/>
</dbReference>
<reference evidence="7" key="1">
    <citation type="submission" date="2023-07" db="EMBL/GenBank/DDBJ databases">
        <title>Genomic Encyclopedia of Type Strains, Phase IV (KMG-IV): sequencing the most valuable type-strain genomes for metagenomic binning, comparative biology and taxonomic classification.</title>
        <authorList>
            <person name="Goeker M."/>
        </authorList>
    </citation>
    <scope>NUCLEOTIDE SEQUENCE</scope>
    <source>
        <strain evidence="7">DSM 19659</strain>
    </source>
</reference>
<sequence length="421" mass="47743">MIDTGVIFLSRERRSLRKAGRPETGGDRTTDYGFDRVTERRGTACVKYDAGMKIMKRDDLLPLWVADMDFRAPEEVLDAIRARTTHGIFGYTEPDAAYERAVASWFLRRHGWEIHPGELTVTPGVVFAIAQAILAYTAPGDPVLIQKPVYHPFEASILQNGRRVVNNALLLRDGRYELDLEDFEQKLREEQIRLFILCSPHNPVGRVWTEEELLSMAELCRKYGVTVVSDEIHCDFIWPGHHFISWARTAAHCATNYIICTSPSKSFNLAGMQTANIIIPDETLRERFRKQLASTGFEGMNPLGMVACEAAYEKGEPWFDALLAYLKGNIDFVKQYLADNVPDIRVTEPEGCYLLWIDFSGLGLPYPELKKLIIEEAKLWLNPGKMFGRESEQFMRLNTACPRSVLRKAMEQLAAAVESAS</sequence>
<comment type="similarity">
    <text evidence="5">Belongs to the class-II pyridoxal-phosphate-dependent aminotransferase family. MalY/PatB cystathionine beta-lyase subfamily.</text>
</comment>
<dbReference type="InterPro" id="IPR027619">
    <property type="entry name" value="C-S_lyase_PatB-like"/>
</dbReference>
<evidence type="ECO:0000256" key="4">
    <source>
        <dbReference type="ARBA" id="ARBA00023239"/>
    </source>
</evidence>
<gene>
    <name evidence="7" type="ORF">J2S20_000311</name>
</gene>
<dbReference type="EC" id="4.4.1.13" evidence="2"/>
<dbReference type="InterPro" id="IPR015424">
    <property type="entry name" value="PyrdxlP-dep_Trfase"/>
</dbReference>
<dbReference type="NCBIfam" id="TIGR04350">
    <property type="entry name" value="C_S_lyase_PatB"/>
    <property type="match status" value="1"/>
</dbReference>
<dbReference type="Proteomes" id="UP001241537">
    <property type="component" value="Unassembled WGS sequence"/>
</dbReference>
<dbReference type="Pfam" id="PF00155">
    <property type="entry name" value="Aminotran_1_2"/>
    <property type="match status" value="1"/>
</dbReference>
<dbReference type="InterPro" id="IPR015421">
    <property type="entry name" value="PyrdxlP-dep_Trfase_major"/>
</dbReference>
<dbReference type="Gene3D" id="3.40.640.10">
    <property type="entry name" value="Type I PLP-dependent aspartate aminotransferase-like (Major domain)"/>
    <property type="match status" value="1"/>
</dbReference>
<comment type="caution">
    <text evidence="7">The sequence shown here is derived from an EMBL/GenBank/DDBJ whole genome shotgun (WGS) entry which is preliminary data.</text>
</comment>